<feature type="transmembrane region" description="Helical" evidence="6">
    <location>
        <begin position="37"/>
        <end position="60"/>
    </location>
</feature>
<proteinExistence type="predicted"/>
<evidence type="ECO:0000256" key="4">
    <source>
        <dbReference type="ARBA" id="ARBA00023136"/>
    </source>
</evidence>
<feature type="transmembrane region" description="Helical" evidence="6">
    <location>
        <begin position="245"/>
        <end position="262"/>
    </location>
</feature>
<protein>
    <recommendedName>
        <fullName evidence="9">Etoposide-induced protein 2.4</fullName>
    </recommendedName>
</protein>
<keyword evidence="4 6" id="KW-0472">Membrane</keyword>
<comment type="subcellular location">
    <subcellularLocation>
        <location evidence="1">Membrane</location>
        <topology evidence="1">Multi-pass membrane protein</topology>
    </subcellularLocation>
</comment>
<comment type="caution">
    <text evidence="7">The sequence shown here is derived from an EMBL/GenBank/DDBJ whole genome shotgun (WGS) entry which is preliminary data.</text>
</comment>
<gene>
    <name evidence="7" type="ORF">C9374_009668</name>
</gene>
<dbReference type="EMBL" id="PYSW02000003">
    <property type="protein sequence ID" value="KAG2393091.1"/>
    <property type="molecule type" value="Genomic_DNA"/>
</dbReference>
<dbReference type="GO" id="GO:0016236">
    <property type="term" value="P:macroautophagy"/>
    <property type="evidence" value="ECO:0007669"/>
    <property type="project" value="TreeGrafter"/>
</dbReference>
<evidence type="ECO:0000313" key="8">
    <source>
        <dbReference type="Proteomes" id="UP000816034"/>
    </source>
</evidence>
<sequence length="322" mass="36433">MPNTKAIFTNISKGFRDGMNLPLAIDIFAKSKTLKPLFAQCFVLNGCLFVGSIIFFDYIATPLFNSSTASEANGNGLDQNAVNTDYLSFILGLLFASLKNLFWIWPLYTVSFILSAAWYDDIAEHVAKKTSLHKRASSQSGSSNSLDFRSNIIKKISDLIYRPIIFFIFLLQASLVSVVPIFGTITGFVLYSWLYAFYAFEYVWSYKGYSLERRIKYFEERWGYMLAFGAPNAFLSNYFPFFLSSGVWAMLFPMFIVLAMVSKPPSSSEVESEDLKPPRIFSYTIKASSILLNNVKNFVQSRSSADDTQQASDENKTPNVNY</sequence>
<evidence type="ECO:0000313" key="7">
    <source>
        <dbReference type="EMBL" id="KAG2393091.1"/>
    </source>
</evidence>
<evidence type="ECO:0008006" key="9">
    <source>
        <dbReference type="Google" id="ProtNLM"/>
    </source>
</evidence>
<feature type="transmembrane region" description="Helical" evidence="6">
    <location>
        <begin position="159"/>
        <end position="182"/>
    </location>
</feature>
<reference evidence="7 8" key="1">
    <citation type="journal article" date="2018" name="BMC Genomics">
        <title>The genome of Naegleria lovaniensis, the basis for a comparative approach to unravel pathogenicity factors of the human pathogenic amoeba N. fowleri.</title>
        <authorList>
            <person name="Liechti N."/>
            <person name="Schurch N."/>
            <person name="Bruggmann R."/>
            <person name="Wittwer M."/>
        </authorList>
    </citation>
    <scope>NUCLEOTIDE SEQUENCE [LARGE SCALE GENOMIC DNA]</scope>
    <source>
        <strain evidence="7 8">ATCC 30569</strain>
    </source>
</reference>
<dbReference type="PANTHER" id="PTHR21389">
    <property type="entry name" value="P53 INDUCED PROTEIN"/>
    <property type="match status" value="1"/>
</dbReference>
<keyword evidence="2 6" id="KW-0812">Transmembrane</keyword>
<accession>A0AA88H3A4</accession>
<dbReference type="GO" id="GO:0016020">
    <property type="term" value="C:membrane"/>
    <property type="evidence" value="ECO:0007669"/>
    <property type="project" value="UniProtKB-SubCell"/>
</dbReference>
<keyword evidence="3 6" id="KW-1133">Transmembrane helix</keyword>
<organism evidence="7 8">
    <name type="scientific">Naegleria lovaniensis</name>
    <name type="common">Amoeba</name>
    <dbReference type="NCBI Taxonomy" id="51637"/>
    <lineage>
        <taxon>Eukaryota</taxon>
        <taxon>Discoba</taxon>
        <taxon>Heterolobosea</taxon>
        <taxon>Tetramitia</taxon>
        <taxon>Eutetramitia</taxon>
        <taxon>Vahlkampfiidae</taxon>
        <taxon>Naegleria</taxon>
    </lineage>
</organism>
<dbReference type="Proteomes" id="UP000816034">
    <property type="component" value="Unassembled WGS sequence"/>
</dbReference>
<evidence type="ECO:0000256" key="2">
    <source>
        <dbReference type="ARBA" id="ARBA00022692"/>
    </source>
</evidence>
<evidence type="ECO:0000256" key="3">
    <source>
        <dbReference type="ARBA" id="ARBA00022989"/>
    </source>
</evidence>
<keyword evidence="8" id="KW-1185">Reference proteome</keyword>
<feature type="transmembrane region" description="Helical" evidence="6">
    <location>
        <begin position="188"/>
        <end position="209"/>
    </location>
</feature>
<dbReference type="GO" id="GO:0005783">
    <property type="term" value="C:endoplasmic reticulum"/>
    <property type="evidence" value="ECO:0007669"/>
    <property type="project" value="TreeGrafter"/>
</dbReference>
<dbReference type="Pfam" id="PF07264">
    <property type="entry name" value="EI24"/>
    <property type="match status" value="1"/>
</dbReference>
<evidence type="ECO:0000256" key="1">
    <source>
        <dbReference type="ARBA" id="ARBA00004141"/>
    </source>
</evidence>
<feature type="region of interest" description="Disordered" evidence="5">
    <location>
        <begin position="302"/>
        <end position="322"/>
    </location>
</feature>
<dbReference type="RefSeq" id="XP_044554985.1">
    <property type="nucleotide sequence ID" value="XM_044699880.1"/>
</dbReference>
<name>A0AA88H3A4_NAELO</name>
<dbReference type="GeneID" id="68102122"/>
<evidence type="ECO:0000256" key="6">
    <source>
        <dbReference type="SAM" id="Phobius"/>
    </source>
</evidence>
<dbReference type="InterPro" id="IPR059112">
    <property type="entry name" value="CysZ/EI24"/>
</dbReference>
<dbReference type="PANTHER" id="PTHR21389:SF0">
    <property type="entry name" value="ETOPOSIDE-INDUCED PROTEIN 2.4 HOMOLOG"/>
    <property type="match status" value="1"/>
</dbReference>
<dbReference type="AlphaFoldDB" id="A0AA88H3A4"/>
<feature type="transmembrane region" description="Helical" evidence="6">
    <location>
        <begin position="101"/>
        <end position="119"/>
    </location>
</feature>
<evidence type="ECO:0000256" key="5">
    <source>
        <dbReference type="SAM" id="MobiDB-lite"/>
    </source>
</evidence>